<organism evidence="1 2">
    <name type="scientific">Panagrolaimus sp. ES5</name>
    <dbReference type="NCBI Taxonomy" id="591445"/>
    <lineage>
        <taxon>Eukaryota</taxon>
        <taxon>Metazoa</taxon>
        <taxon>Ecdysozoa</taxon>
        <taxon>Nematoda</taxon>
        <taxon>Chromadorea</taxon>
        <taxon>Rhabditida</taxon>
        <taxon>Tylenchina</taxon>
        <taxon>Panagrolaimomorpha</taxon>
        <taxon>Panagrolaimoidea</taxon>
        <taxon>Panagrolaimidae</taxon>
        <taxon>Panagrolaimus</taxon>
    </lineage>
</organism>
<evidence type="ECO:0000313" key="1">
    <source>
        <dbReference type="Proteomes" id="UP000887579"/>
    </source>
</evidence>
<accession>A0AC34F3Z3</accession>
<reference evidence="2" key="1">
    <citation type="submission" date="2022-11" db="UniProtKB">
        <authorList>
            <consortium name="WormBaseParasite"/>
        </authorList>
    </citation>
    <scope>IDENTIFICATION</scope>
</reference>
<dbReference type="Proteomes" id="UP000887579">
    <property type="component" value="Unplaced"/>
</dbReference>
<protein>
    <submittedName>
        <fullName evidence="2">Uncharacterized protein</fullName>
    </submittedName>
</protein>
<name>A0AC34F3Z3_9BILA</name>
<proteinExistence type="predicted"/>
<evidence type="ECO:0000313" key="2">
    <source>
        <dbReference type="WBParaSite" id="ES5_v2.g11721.t1"/>
    </source>
</evidence>
<sequence>MATKDPFTDTNSKATYHPIGNGDSAYHNINLNKIQNLSKAEFDLSEATASRKNGDSLSFLHSPKEYNDYMQKKFDKSLNDFDALNLSVFEEDVEKRWKNENDSSSANSSTLSLHIAAYENLIEASNDDIQAKQKHFCSLVEIPRQPKELSCKLTITTIYVVAKEGIVFLDPVLKEIPPARDNKYPTLEVDDHVYHFVKRNKRDTSVRHWKCSKYEMGSKKCNGTFQTYGEEDELRMKANPSGHFKACPGNKVYKLDKAPSISSKQFVQESTTEKLPRKASEKADIQQLLFDPKESSEKEKQHPKEESSRIDKSQGQKRTVRHTSREKKYGSKSAERKMPFDENCAERLKQQTINNSTITIDQSQRIQNKKARSKSH</sequence>
<dbReference type="WBParaSite" id="ES5_v2.g11721.t1">
    <property type="protein sequence ID" value="ES5_v2.g11721.t1"/>
    <property type="gene ID" value="ES5_v2.g11721"/>
</dbReference>